<sequence length="245" mass="26843">MNIYQHITDSVQQGKKLLAILLDPDKILLETQYITSITEKINKKADFIFVGGSTVNQGATEKFVKILKKTSQLPIILFPGDYTQISNLADAILFLSLLSGDNPEYLIHQQIKSIPKLKNSSLEVMSTGYILIDGGVETSVQKVSKTKPISQNEVELVINTALAGQYAGKRLIYLEAGSGAKKVVNLEIIKKVKTALDIPLIVGGGIRTEEQLEKAYDAGADLVVIGTAFEQDIHFLNKINNENIS</sequence>
<keyword evidence="3 9" id="KW-0479">Metal-binding</keyword>
<dbReference type="NCBIfam" id="TIGR01768">
    <property type="entry name" value="GGGP-family"/>
    <property type="match status" value="1"/>
</dbReference>
<dbReference type="InterPro" id="IPR039074">
    <property type="entry name" value="GGGP/HepGP_synthase_I"/>
</dbReference>
<evidence type="ECO:0000256" key="9">
    <source>
        <dbReference type="HAMAP-Rule" id="MF_00112"/>
    </source>
</evidence>
<evidence type="ECO:0000256" key="3">
    <source>
        <dbReference type="ARBA" id="ARBA00022723"/>
    </source>
</evidence>
<dbReference type="SUPFAM" id="SSF51395">
    <property type="entry name" value="FMN-linked oxidoreductases"/>
    <property type="match status" value="1"/>
</dbReference>
<comment type="similarity">
    <text evidence="9">Belongs to the GGGP/HepGP synthase family. Group II subfamily.</text>
</comment>
<organism evidence="10 11">
    <name type="scientific">Aureibaculum flavum</name>
    <dbReference type="NCBI Taxonomy" id="2795986"/>
    <lineage>
        <taxon>Bacteria</taxon>
        <taxon>Pseudomonadati</taxon>
        <taxon>Bacteroidota</taxon>
        <taxon>Flavobacteriia</taxon>
        <taxon>Flavobacteriales</taxon>
        <taxon>Flavobacteriaceae</taxon>
        <taxon>Aureibaculum</taxon>
    </lineage>
</organism>
<evidence type="ECO:0000256" key="7">
    <source>
        <dbReference type="ARBA" id="ARBA00023264"/>
    </source>
</evidence>
<protein>
    <recommendedName>
        <fullName evidence="9">Geranylgeranylglyceryl phosphate synthase</fullName>
        <shortName evidence="9">GGGP synthase</shortName>
        <shortName evidence="9">GGGPS</shortName>
        <ecNumber evidence="9">2.5.1.41</ecNumber>
    </recommendedName>
    <alternativeName>
        <fullName evidence="9">(S)-3-O-geranylgeranylglyceryl phosphate synthase</fullName>
    </alternativeName>
    <alternativeName>
        <fullName evidence="9">Phosphoglycerol geranylgeranyltransferase</fullName>
    </alternativeName>
</protein>
<keyword evidence="7 9" id="KW-1208">Phospholipid metabolism</keyword>
<feature type="binding site" evidence="9">
    <location>
        <position position="53"/>
    </location>
    <ligand>
        <name>Mg(2+)</name>
        <dbReference type="ChEBI" id="CHEBI:18420"/>
    </ligand>
</feature>
<dbReference type="HAMAP" id="MF_00112">
    <property type="entry name" value="GGGP_HepGP_synthase"/>
    <property type="match status" value="1"/>
</dbReference>
<evidence type="ECO:0000256" key="5">
    <source>
        <dbReference type="ARBA" id="ARBA00023098"/>
    </source>
</evidence>
<dbReference type="EC" id="2.5.1.41" evidence="9"/>
<comment type="caution">
    <text evidence="10">The sequence shown here is derived from an EMBL/GenBank/DDBJ whole genome shotgun (WGS) entry which is preliminary data.</text>
</comment>
<gene>
    <name evidence="10" type="ORF">JBL43_06665</name>
</gene>
<name>A0ABS0WPK8_9FLAO</name>
<dbReference type="Pfam" id="PF01884">
    <property type="entry name" value="PcrB"/>
    <property type="match status" value="1"/>
</dbReference>
<keyword evidence="6 9" id="KW-0594">Phospholipid biosynthesis</keyword>
<dbReference type="PANTHER" id="PTHR40029">
    <property type="match status" value="1"/>
</dbReference>
<comment type="catalytic activity">
    <reaction evidence="8 9">
        <text>sn-glycerol 1-phosphate + (2E,6E,10E)-geranylgeranyl diphosphate = sn-3-O-(geranylgeranyl)glycerol 1-phosphate + diphosphate</text>
        <dbReference type="Rhea" id="RHEA:23404"/>
        <dbReference type="ChEBI" id="CHEBI:33019"/>
        <dbReference type="ChEBI" id="CHEBI:57677"/>
        <dbReference type="ChEBI" id="CHEBI:57685"/>
        <dbReference type="ChEBI" id="CHEBI:58756"/>
        <dbReference type="EC" id="2.5.1.41"/>
    </reaction>
</comment>
<evidence type="ECO:0000313" key="11">
    <source>
        <dbReference type="Proteomes" id="UP000623301"/>
    </source>
</evidence>
<feature type="binding site" evidence="9">
    <location>
        <begin position="226"/>
        <end position="227"/>
    </location>
    <ligand>
        <name>sn-glycerol 1-phosphate</name>
        <dbReference type="ChEBI" id="CHEBI:57685"/>
    </ligand>
</feature>
<evidence type="ECO:0000256" key="8">
    <source>
        <dbReference type="ARBA" id="ARBA00047288"/>
    </source>
</evidence>
<evidence type="ECO:0000256" key="2">
    <source>
        <dbReference type="ARBA" id="ARBA00022679"/>
    </source>
</evidence>
<dbReference type="InterPro" id="IPR038597">
    <property type="entry name" value="GGGP/HepGP_synthase_sf"/>
</dbReference>
<comment type="function">
    <text evidence="9">Prenyltransferase that catalyzes the transfer of the geranylgeranyl moiety of geranylgeranyl diphosphate (GGPP) to the C3 hydroxyl of sn-glycerol-1-phosphate (G1P).</text>
</comment>
<keyword evidence="11" id="KW-1185">Reference proteome</keyword>
<dbReference type="RefSeq" id="WP_198840685.1">
    <property type="nucleotide sequence ID" value="NZ_JAEHFJ010000003.1"/>
</dbReference>
<keyword evidence="2 9" id="KW-0808">Transferase</keyword>
<evidence type="ECO:0000313" key="10">
    <source>
        <dbReference type="EMBL" id="MBJ2173915.1"/>
    </source>
</evidence>
<feature type="binding site" evidence="9">
    <location>
        <begin position="173"/>
        <end position="179"/>
    </location>
    <ligand>
        <name>sn-glycerol 1-phosphate</name>
        <dbReference type="ChEBI" id="CHEBI:57685"/>
    </ligand>
</feature>
<dbReference type="NCBIfam" id="NF003198">
    <property type="entry name" value="PRK04169.1-2"/>
    <property type="match status" value="1"/>
</dbReference>
<proteinExistence type="inferred from homology"/>
<evidence type="ECO:0000256" key="6">
    <source>
        <dbReference type="ARBA" id="ARBA00023209"/>
    </source>
</evidence>
<feature type="binding site" evidence="9">
    <location>
        <begin position="204"/>
        <end position="205"/>
    </location>
    <ligand>
        <name>sn-glycerol 1-phosphate</name>
        <dbReference type="ChEBI" id="CHEBI:57685"/>
    </ligand>
</feature>
<keyword evidence="1 9" id="KW-0444">Lipid biosynthesis</keyword>
<evidence type="ECO:0000256" key="1">
    <source>
        <dbReference type="ARBA" id="ARBA00022516"/>
    </source>
</evidence>
<comment type="caution">
    <text evidence="9">Lacks conserved residue(s) required for the propagation of feature annotation.</text>
</comment>
<comment type="cofactor">
    <cofactor evidence="9">
        <name>Mg(2+)</name>
        <dbReference type="ChEBI" id="CHEBI:18420"/>
    </cofactor>
</comment>
<accession>A0ABS0WPK8</accession>
<keyword evidence="5 9" id="KW-0443">Lipid metabolism</keyword>
<keyword evidence="4 9" id="KW-0460">Magnesium</keyword>
<dbReference type="Gene3D" id="3.20.20.390">
    <property type="entry name" value="FMN-linked oxidoreductases"/>
    <property type="match status" value="1"/>
</dbReference>
<dbReference type="NCBIfam" id="TIGR01769">
    <property type="entry name" value="GGGP"/>
    <property type="match status" value="1"/>
</dbReference>
<dbReference type="InterPro" id="IPR008205">
    <property type="entry name" value="GGGP_HepGP_synthase"/>
</dbReference>
<dbReference type="EMBL" id="JAEHFJ010000003">
    <property type="protein sequence ID" value="MBJ2173915.1"/>
    <property type="molecule type" value="Genomic_DNA"/>
</dbReference>
<evidence type="ECO:0000256" key="4">
    <source>
        <dbReference type="ARBA" id="ARBA00022842"/>
    </source>
</evidence>
<dbReference type="InterPro" id="IPR010946">
    <property type="entry name" value="GGGP_synth"/>
</dbReference>
<feature type="binding site" evidence="9">
    <location>
        <position position="23"/>
    </location>
    <ligand>
        <name>Mg(2+)</name>
        <dbReference type="ChEBI" id="CHEBI:18420"/>
    </ligand>
</feature>
<dbReference type="PANTHER" id="PTHR40029:SF2">
    <property type="entry name" value="HEPTAPRENYLGLYCERYL PHOSPHATE SYNTHASE"/>
    <property type="match status" value="1"/>
</dbReference>
<reference evidence="10 11" key="1">
    <citation type="submission" date="2020-12" db="EMBL/GenBank/DDBJ databases">
        <title>Aureibaculum luteum sp. nov. and Aureibaculum flavum sp. nov., novel members of the family Flavobacteriaceae isolated from Antarctic intertidal sediments.</title>
        <authorList>
            <person name="He X."/>
            <person name="Zhang X."/>
        </authorList>
    </citation>
    <scope>NUCLEOTIDE SEQUENCE [LARGE SCALE GENOMIC DNA]</scope>
    <source>
        <strain evidence="10 11">A20</strain>
    </source>
</reference>
<dbReference type="Proteomes" id="UP000623301">
    <property type="component" value="Unassembled WGS sequence"/>
</dbReference>